<evidence type="ECO:0000313" key="2">
    <source>
        <dbReference type="Proteomes" id="UP000499080"/>
    </source>
</evidence>
<name>A0A4Y2GS13_ARAVE</name>
<dbReference type="GO" id="GO:0003676">
    <property type="term" value="F:nucleic acid binding"/>
    <property type="evidence" value="ECO:0007669"/>
    <property type="project" value="InterPro"/>
</dbReference>
<dbReference type="InterPro" id="IPR036397">
    <property type="entry name" value="RNaseH_sf"/>
</dbReference>
<dbReference type="Proteomes" id="UP000499080">
    <property type="component" value="Unassembled WGS sequence"/>
</dbReference>
<proteinExistence type="predicted"/>
<keyword evidence="2" id="KW-1185">Reference proteome</keyword>
<dbReference type="OrthoDB" id="6436917at2759"/>
<organism evidence="1 2">
    <name type="scientific">Araneus ventricosus</name>
    <name type="common">Orbweaver spider</name>
    <name type="synonym">Epeira ventricosa</name>
    <dbReference type="NCBI Taxonomy" id="182803"/>
    <lineage>
        <taxon>Eukaryota</taxon>
        <taxon>Metazoa</taxon>
        <taxon>Ecdysozoa</taxon>
        <taxon>Arthropoda</taxon>
        <taxon>Chelicerata</taxon>
        <taxon>Arachnida</taxon>
        <taxon>Araneae</taxon>
        <taxon>Araneomorphae</taxon>
        <taxon>Entelegynae</taxon>
        <taxon>Araneoidea</taxon>
        <taxon>Araneidae</taxon>
        <taxon>Araneus</taxon>
    </lineage>
</organism>
<accession>A0A4Y2GS13</accession>
<dbReference type="AlphaFoldDB" id="A0A4Y2GS13"/>
<gene>
    <name evidence="1" type="ORF">AVEN_35513_1</name>
</gene>
<dbReference type="EMBL" id="BGPR01001509">
    <property type="protein sequence ID" value="GBM55615.1"/>
    <property type="molecule type" value="Genomic_DNA"/>
</dbReference>
<reference evidence="1 2" key="1">
    <citation type="journal article" date="2019" name="Sci. Rep.">
        <title>Orb-weaving spider Araneus ventricosus genome elucidates the spidroin gene catalogue.</title>
        <authorList>
            <person name="Kono N."/>
            <person name="Nakamura H."/>
            <person name="Ohtoshi R."/>
            <person name="Moran D.A.P."/>
            <person name="Shinohara A."/>
            <person name="Yoshida Y."/>
            <person name="Fujiwara M."/>
            <person name="Mori M."/>
            <person name="Tomita M."/>
            <person name="Arakawa K."/>
        </authorList>
    </citation>
    <scope>NUCLEOTIDE SEQUENCE [LARGE SCALE GENOMIC DNA]</scope>
</reference>
<protein>
    <submittedName>
        <fullName evidence="1">Uncharacterized protein</fullName>
    </submittedName>
</protein>
<evidence type="ECO:0000313" key="1">
    <source>
        <dbReference type="EMBL" id="GBM55615.1"/>
    </source>
</evidence>
<sequence>MTHTTHRAEPTVTSNIYRDMLQLYVIPQFSEGVIFQQEGAPPHDGDIVREFLDTTFPPALDRQGCCHGMATTIPGHNAIRLLLVGLSEATCVQ</sequence>
<dbReference type="Gene3D" id="3.30.420.10">
    <property type="entry name" value="Ribonuclease H-like superfamily/Ribonuclease H"/>
    <property type="match status" value="1"/>
</dbReference>
<comment type="caution">
    <text evidence="1">The sequence shown here is derived from an EMBL/GenBank/DDBJ whole genome shotgun (WGS) entry which is preliminary data.</text>
</comment>